<evidence type="ECO:0000313" key="2">
    <source>
        <dbReference type="Proteomes" id="UP000298595"/>
    </source>
</evidence>
<reference evidence="1 2" key="1">
    <citation type="submission" date="2018-09" db="EMBL/GenBank/DDBJ databases">
        <title>Whole genome based analysis of evolution and adaptive divergence in Indian and Brazilian strains of Azospirillum brasilense.</title>
        <authorList>
            <person name="Singh C."/>
            <person name="Tripathi A.K."/>
        </authorList>
    </citation>
    <scope>NUCLEOTIDE SEQUENCE [LARGE SCALE GENOMIC DNA]</scope>
    <source>
        <strain evidence="1 2">MTCC4035</strain>
        <plasmid evidence="1 2">p5</plasmid>
    </source>
</reference>
<name>A0A4D8Q1J2_9PROT</name>
<dbReference type="AlphaFoldDB" id="A0A4D8Q1J2"/>
<dbReference type="Proteomes" id="UP000298595">
    <property type="component" value="Plasmid p5"/>
</dbReference>
<organism evidence="1 2">
    <name type="scientific">Azospirillum argentinense</name>
    <dbReference type="NCBI Taxonomy" id="2970906"/>
    <lineage>
        <taxon>Bacteria</taxon>
        <taxon>Pseudomonadati</taxon>
        <taxon>Pseudomonadota</taxon>
        <taxon>Alphaproteobacteria</taxon>
        <taxon>Rhodospirillales</taxon>
        <taxon>Azospirillaceae</taxon>
        <taxon>Azospirillum</taxon>
    </lineage>
</organism>
<geneLocation type="plasmid" evidence="1 2">
    <name>p5</name>
</geneLocation>
<dbReference type="KEGG" id="aare:D3093_33885"/>
<proteinExistence type="predicted"/>
<protein>
    <submittedName>
        <fullName evidence="1">Uncharacterized protein</fullName>
    </submittedName>
</protein>
<evidence type="ECO:0000313" key="1">
    <source>
        <dbReference type="EMBL" id="QCO00232.1"/>
    </source>
</evidence>
<keyword evidence="1" id="KW-0614">Plasmid</keyword>
<accession>A0A4D8Q1J2</accession>
<dbReference type="EMBL" id="CP032326">
    <property type="protein sequence ID" value="QCO00232.1"/>
    <property type="molecule type" value="Genomic_DNA"/>
</dbReference>
<gene>
    <name evidence="1" type="ORF">D3093_33885</name>
</gene>
<sequence>MGLIPFPTMRIRDTLRITASVDLFCLSCDWSDPLDVVALMCRYGPNCSVMRAMAESACPLHGAESIRYRTIGAPPAPYYHLHLGAVGEPACTVVAHCRACHRQRAIDVVELCWRGLAGPDDPLTTLPDRMRCQGCGQSGWVQIRLGR</sequence>